<dbReference type="Gene3D" id="2.170.150.20">
    <property type="entry name" value="Peptide methionine sulfoxide reductase"/>
    <property type="match status" value="1"/>
</dbReference>
<evidence type="ECO:0000259" key="6">
    <source>
        <dbReference type="PROSITE" id="PS51790"/>
    </source>
</evidence>
<evidence type="ECO:0000256" key="4">
    <source>
        <dbReference type="ARBA" id="ARBA00023002"/>
    </source>
</evidence>
<keyword evidence="2 5" id="KW-0479">Metal-binding</keyword>
<dbReference type="InterPro" id="IPR002579">
    <property type="entry name" value="Met_Sox_Rdtase_MsrB_dom"/>
</dbReference>
<accession>A0AAI9WYQ9</accession>
<protein>
    <recommendedName>
        <fullName evidence="5">Peptide-methionine (R)-S-oxide reductase</fullName>
        <ecNumber evidence="5">1.8.4.12</ecNumber>
    </recommendedName>
</protein>
<dbReference type="SUPFAM" id="SSF51316">
    <property type="entry name" value="Mss4-like"/>
    <property type="match status" value="1"/>
</dbReference>
<dbReference type="InterPro" id="IPR011057">
    <property type="entry name" value="Mss4-like_sf"/>
</dbReference>
<dbReference type="PANTHER" id="PTHR46081:SF8">
    <property type="entry name" value="PEPTIDE METHIONINE SULFOXIDE REDUCTASE 2"/>
    <property type="match status" value="1"/>
</dbReference>
<evidence type="ECO:0000256" key="3">
    <source>
        <dbReference type="ARBA" id="ARBA00022833"/>
    </source>
</evidence>
<name>A0AAI9WYQ9_9ASCO</name>
<evidence type="ECO:0000313" key="7">
    <source>
        <dbReference type="EMBL" id="KAI3405303.2"/>
    </source>
</evidence>
<organism evidence="7 8">
    <name type="scientific">Candida oxycetoniae</name>
    <dbReference type="NCBI Taxonomy" id="497107"/>
    <lineage>
        <taxon>Eukaryota</taxon>
        <taxon>Fungi</taxon>
        <taxon>Dikarya</taxon>
        <taxon>Ascomycota</taxon>
        <taxon>Saccharomycotina</taxon>
        <taxon>Pichiomycetes</taxon>
        <taxon>Debaryomycetaceae</taxon>
        <taxon>Candida/Lodderomyces clade</taxon>
        <taxon>Candida</taxon>
    </lineage>
</organism>
<dbReference type="EMBL" id="JAHUZD010000043">
    <property type="protein sequence ID" value="KAI3405303.2"/>
    <property type="molecule type" value="Genomic_DNA"/>
</dbReference>
<dbReference type="GO" id="GO:0006979">
    <property type="term" value="P:response to oxidative stress"/>
    <property type="evidence" value="ECO:0007669"/>
    <property type="project" value="InterPro"/>
</dbReference>
<dbReference type="Proteomes" id="UP001202479">
    <property type="component" value="Unassembled WGS sequence"/>
</dbReference>
<dbReference type="GeneID" id="73379517"/>
<dbReference type="GO" id="GO:0030091">
    <property type="term" value="P:protein repair"/>
    <property type="evidence" value="ECO:0007669"/>
    <property type="project" value="InterPro"/>
</dbReference>
<reference evidence="7" key="1">
    <citation type="journal article" date="2022" name="DNA Res.">
        <title>Genome analysis of five recently described species of the CUG-Ser clade uncovers Candida theae as a new hybrid lineage with pathogenic potential in the Candida parapsilosis species complex.</title>
        <authorList>
            <person name="Mixao V."/>
            <person name="Del Olmo V."/>
            <person name="Hegedusova E."/>
            <person name="Saus E."/>
            <person name="Pryszcz L."/>
            <person name="Cillingova A."/>
            <person name="Nosek J."/>
            <person name="Gabaldon T."/>
        </authorList>
    </citation>
    <scope>NUCLEOTIDE SEQUENCE</scope>
    <source>
        <strain evidence="7">CBS 10844</strain>
    </source>
</reference>
<dbReference type="NCBIfam" id="TIGR00357">
    <property type="entry name" value="peptide-methionine (R)-S-oxide reductase MsrB"/>
    <property type="match status" value="1"/>
</dbReference>
<dbReference type="InterPro" id="IPR028427">
    <property type="entry name" value="Met_Sox_Rdtase_MsrB"/>
</dbReference>
<comment type="similarity">
    <text evidence="1 5">Belongs to the MsrB Met sulfoxide reductase family.</text>
</comment>
<gene>
    <name evidence="7" type="ORF">KGF56_001900</name>
</gene>
<evidence type="ECO:0000256" key="5">
    <source>
        <dbReference type="RuleBase" id="RU365044"/>
    </source>
</evidence>
<dbReference type="AlphaFoldDB" id="A0AAI9WYQ9"/>
<evidence type="ECO:0000313" key="8">
    <source>
        <dbReference type="Proteomes" id="UP001202479"/>
    </source>
</evidence>
<keyword evidence="8" id="KW-1185">Reference proteome</keyword>
<comment type="caution">
    <text evidence="7">The sequence shown here is derived from an EMBL/GenBank/DDBJ whole genome shotgun (WGS) entry which is preliminary data.</text>
</comment>
<keyword evidence="3 5" id="KW-0862">Zinc</keyword>
<keyword evidence="4 5" id="KW-0560">Oxidoreductase</keyword>
<proteinExistence type="inferred from homology"/>
<dbReference type="PANTHER" id="PTHR46081">
    <property type="entry name" value="PEPTIDE METHIONINE SULFOXIDE REDUCTASE 2"/>
    <property type="match status" value="1"/>
</dbReference>
<dbReference type="Pfam" id="PF01641">
    <property type="entry name" value="SelR"/>
    <property type="match status" value="1"/>
</dbReference>
<dbReference type="GO" id="GO:0033743">
    <property type="term" value="F:peptide-methionine (R)-S-oxide reductase activity"/>
    <property type="evidence" value="ECO:0007669"/>
    <property type="project" value="UniProtKB-EC"/>
</dbReference>
<comment type="cofactor">
    <cofactor evidence="5">
        <name>Zn(2+)</name>
        <dbReference type="ChEBI" id="CHEBI:29105"/>
    </cofactor>
    <text evidence="5">Binds 1 zinc ion per subunit.</text>
</comment>
<dbReference type="EC" id="1.8.4.12" evidence="5"/>
<feature type="domain" description="MsrB" evidence="6">
    <location>
        <begin position="5"/>
        <end position="133"/>
    </location>
</feature>
<comment type="catalytic activity">
    <reaction evidence="5">
        <text>L-methionyl-[protein] + [thioredoxin]-disulfide + H2O = L-methionyl-(R)-S-oxide-[protein] + [thioredoxin]-dithiol</text>
        <dbReference type="Rhea" id="RHEA:24164"/>
        <dbReference type="Rhea" id="RHEA-COMP:10698"/>
        <dbReference type="Rhea" id="RHEA-COMP:10700"/>
        <dbReference type="Rhea" id="RHEA-COMP:12313"/>
        <dbReference type="Rhea" id="RHEA-COMP:12314"/>
        <dbReference type="ChEBI" id="CHEBI:15377"/>
        <dbReference type="ChEBI" id="CHEBI:16044"/>
        <dbReference type="ChEBI" id="CHEBI:29950"/>
        <dbReference type="ChEBI" id="CHEBI:45764"/>
        <dbReference type="ChEBI" id="CHEBI:50058"/>
        <dbReference type="EC" id="1.8.4.12"/>
    </reaction>
</comment>
<dbReference type="PROSITE" id="PS51790">
    <property type="entry name" value="MSRB"/>
    <property type="match status" value="1"/>
</dbReference>
<evidence type="ECO:0000256" key="2">
    <source>
        <dbReference type="ARBA" id="ARBA00022723"/>
    </source>
</evidence>
<dbReference type="GO" id="GO:0046872">
    <property type="term" value="F:metal ion binding"/>
    <property type="evidence" value="ECO:0007669"/>
    <property type="project" value="UniProtKB-KW"/>
</dbReference>
<evidence type="ECO:0000256" key="1">
    <source>
        <dbReference type="ARBA" id="ARBA00007174"/>
    </source>
</evidence>
<sequence length="133" mass="15063">MSRSESEWRAILTPEQYKVLRQRGTEAPFLGKYTYTAASDRGVYRCAACSQPLYMANTKFQSDCGWPAFYQALPGALIVITDLRYTSHGRLMEEIACSSCDSHLGHIFKGEGFRTPTNERHCVNSICLRLDNQ</sequence>
<dbReference type="RefSeq" id="XP_049181048.1">
    <property type="nucleotide sequence ID" value="XM_049323072.1"/>
</dbReference>